<feature type="domain" description="Glycosyltransferase subfamily 4-like N-terminal" evidence="2">
    <location>
        <begin position="27"/>
        <end position="185"/>
    </location>
</feature>
<dbReference type="GO" id="GO:0009103">
    <property type="term" value="P:lipopolysaccharide biosynthetic process"/>
    <property type="evidence" value="ECO:0007669"/>
    <property type="project" value="TreeGrafter"/>
</dbReference>
<dbReference type="EMBL" id="WHIY01000001">
    <property type="protein sequence ID" value="MPQ49485.1"/>
    <property type="molecule type" value="Genomic_DNA"/>
</dbReference>
<dbReference type="InterPro" id="IPR028098">
    <property type="entry name" value="Glyco_trans_4-like_N"/>
</dbReference>
<evidence type="ECO:0000259" key="2">
    <source>
        <dbReference type="Pfam" id="PF13439"/>
    </source>
</evidence>
<dbReference type="AlphaFoldDB" id="A0A6L5E3F5"/>
<dbReference type="Proteomes" id="UP000475079">
    <property type="component" value="Unassembled WGS sequence"/>
</dbReference>
<organism evidence="3 4">
    <name type="scientific">Citrobacter telavivensis</name>
    <dbReference type="NCBI Taxonomy" id="2653932"/>
    <lineage>
        <taxon>Bacteria</taxon>
        <taxon>Pseudomonadati</taxon>
        <taxon>Pseudomonadota</taxon>
        <taxon>Gammaproteobacteria</taxon>
        <taxon>Enterobacterales</taxon>
        <taxon>Enterobacteriaceae</taxon>
        <taxon>Citrobacter</taxon>
    </lineage>
</organism>
<dbReference type="SUPFAM" id="SSF53756">
    <property type="entry name" value="UDP-Glycosyltransferase/glycogen phosphorylase"/>
    <property type="match status" value="1"/>
</dbReference>
<evidence type="ECO:0000313" key="3">
    <source>
        <dbReference type="EMBL" id="MPQ49485.1"/>
    </source>
</evidence>
<proteinExistence type="predicted"/>
<dbReference type="CDD" id="cd03801">
    <property type="entry name" value="GT4_PimA-like"/>
    <property type="match status" value="1"/>
</dbReference>
<sequence length="382" mass="43983">MVMQPRVLIVTTEAPDVLFSGLGFFNQHFWQELTRRRYPFRVLYLNNQKTRASTLADYEIAVEPTLPFDSSLESLSLNVAWSTAQKIQPILNEFKPDIISVHENSPLLPFYFELHRVQFTLHSSYIGMQHYLTRTQKGMQHYWEQRIAVRQSGAVVLHSDWAHRSIIQHVSADIVPPDIFPIGVDFADYPEKKIRHPQGKVVISFFGRFTDIVKNFQIFRESINTLPEAYRNRVEARVYGPEKIPDYMEKEGFKGLTFVQGEEKKRAFAETDIVVFPSIQESFGIVGLEALLSNCALIATPGLGMDAYMPSDYACEPTVAALQQRIVHYLSHTEQLWRDQDNQVFRQSVNHPELTLSNMTESYIEVWKKLHQKLVSSATAAK</sequence>
<dbReference type="Pfam" id="PF13439">
    <property type="entry name" value="Glyco_transf_4"/>
    <property type="match status" value="1"/>
</dbReference>
<name>A0A6L5E3F5_9ENTR</name>
<comment type="caution">
    <text evidence="3">The sequence shown here is derived from an EMBL/GenBank/DDBJ whole genome shotgun (WGS) entry which is preliminary data.</text>
</comment>
<keyword evidence="4" id="KW-1185">Reference proteome</keyword>
<evidence type="ECO:0000256" key="1">
    <source>
        <dbReference type="ARBA" id="ARBA00022679"/>
    </source>
</evidence>
<dbReference type="Pfam" id="PF13692">
    <property type="entry name" value="Glyco_trans_1_4"/>
    <property type="match status" value="1"/>
</dbReference>
<dbReference type="GO" id="GO:0016757">
    <property type="term" value="F:glycosyltransferase activity"/>
    <property type="evidence" value="ECO:0007669"/>
    <property type="project" value="TreeGrafter"/>
</dbReference>
<reference evidence="3 4" key="1">
    <citation type="submission" date="2019-10" db="EMBL/GenBank/DDBJ databases">
        <title>Characterization of a new Citrobacter species.</title>
        <authorList>
            <person name="Goncalves Ribeiro T."/>
            <person name="Izdebski R."/>
            <person name="Urbanowicz P."/>
            <person name="Carmeli Y."/>
            <person name="Gniadkowski M."/>
            <person name="Peixe L."/>
        </authorList>
    </citation>
    <scope>NUCLEOTIDE SEQUENCE [LARGE SCALE GENOMIC DNA]</scope>
    <source>
        <strain evidence="3 4">NMI7905_11</strain>
    </source>
</reference>
<dbReference type="PANTHER" id="PTHR46401:SF2">
    <property type="entry name" value="GLYCOSYLTRANSFERASE WBBK-RELATED"/>
    <property type="match status" value="1"/>
</dbReference>
<gene>
    <name evidence="3" type="ORF">GBB84_00855</name>
</gene>
<protein>
    <submittedName>
        <fullName evidence="3">Glycosyltransferase</fullName>
    </submittedName>
</protein>
<keyword evidence="1 3" id="KW-0808">Transferase</keyword>
<dbReference type="Gene3D" id="3.40.50.2000">
    <property type="entry name" value="Glycogen Phosphorylase B"/>
    <property type="match status" value="2"/>
</dbReference>
<dbReference type="PANTHER" id="PTHR46401">
    <property type="entry name" value="GLYCOSYLTRANSFERASE WBBK-RELATED"/>
    <property type="match status" value="1"/>
</dbReference>
<evidence type="ECO:0000313" key="4">
    <source>
        <dbReference type="Proteomes" id="UP000475079"/>
    </source>
</evidence>
<accession>A0A6L5E3F5</accession>